<dbReference type="Proteomes" id="UP000031671">
    <property type="component" value="Unassembled WGS sequence"/>
</dbReference>
<evidence type="ECO:0000313" key="3">
    <source>
        <dbReference type="Proteomes" id="UP000031671"/>
    </source>
</evidence>
<sequence length="42" mass="4714">MIKIALTSVPVEDQDKALDFYTSFLGFIKKTEVPIGEHKCSL</sequence>
<reference evidence="2 3" key="2">
    <citation type="submission" date="2015-01" db="EMBL/GenBank/DDBJ databases">
        <authorList>
            <consortium name="NBRP consortium"/>
            <person name="Sawabe T."/>
            <person name="Meirelles P."/>
            <person name="Feng G."/>
            <person name="Sayaka M."/>
            <person name="Hattori M."/>
            <person name="Ohkuma M."/>
        </authorList>
    </citation>
    <scope>NUCLEOTIDE SEQUENCE [LARGE SCALE GENOMIC DNA]</scope>
    <source>
        <strain evidence="3">JCM 19231</strain>
    </source>
</reference>
<comment type="caution">
    <text evidence="2">The sequence shown here is derived from an EMBL/GenBank/DDBJ whole genome shotgun (WGS) entry which is preliminary data.</text>
</comment>
<accession>A0A0B8NUG6</accession>
<dbReference type="EMBL" id="BBRZ01000057">
    <property type="protein sequence ID" value="GAM57546.1"/>
    <property type="molecule type" value="Genomic_DNA"/>
</dbReference>
<dbReference type="InterPro" id="IPR004360">
    <property type="entry name" value="Glyas_Fos-R_dOase_dom"/>
</dbReference>
<name>A0A0B8NUG6_9VIBR</name>
<dbReference type="Gene3D" id="3.10.180.10">
    <property type="entry name" value="2,3-Dihydroxybiphenyl 1,2-Dioxygenase, domain 1"/>
    <property type="match status" value="1"/>
</dbReference>
<keyword evidence="3" id="KW-1185">Reference proteome</keyword>
<dbReference type="Pfam" id="PF00903">
    <property type="entry name" value="Glyoxalase"/>
    <property type="match status" value="1"/>
</dbReference>
<organism evidence="2 3">
    <name type="scientific">Vibrio ishigakensis</name>
    <dbReference type="NCBI Taxonomy" id="1481914"/>
    <lineage>
        <taxon>Bacteria</taxon>
        <taxon>Pseudomonadati</taxon>
        <taxon>Pseudomonadota</taxon>
        <taxon>Gammaproteobacteria</taxon>
        <taxon>Vibrionales</taxon>
        <taxon>Vibrionaceae</taxon>
        <taxon>Vibrio</taxon>
    </lineage>
</organism>
<reference evidence="2 3" key="1">
    <citation type="submission" date="2015-01" db="EMBL/GenBank/DDBJ databases">
        <title>Vibrio sp. C1 JCM 19231 whole genome shotgun sequence.</title>
        <authorList>
            <person name="Sawabe T."/>
            <person name="Meirelles P."/>
            <person name="Feng G."/>
            <person name="Sayaka M."/>
            <person name="Hattori M."/>
            <person name="Ohkuma M."/>
        </authorList>
    </citation>
    <scope>NUCLEOTIDE SEQUENCE [LARGE SCALE GENOMIC DNA]</scope>
    <source>
        <strain evidence="3">JCM 19231</strain>
    </source>
</reference>
<protein>
    <recommendedName>
        <fullName evidence="1">Glyoxalase/fosfomycin resistance/dioxygenase domain-containing protein</fullName>
    </recommendedName>
</protein>
<evidence type="ECO:0000313" key="2">
    <source>
        <dbReference type="EMBL" id="GAM57546.1"/>
    </source>
</evidence>
<feature type="domain" description="Glyoxalase/fosfomycin resistance/dioxygenase" evidence="1">
    <location>
        <begin position="4"/>
        <end position="34"/>
    </location>
</feature>
<dbReference type="InterPro" id="IPR029068">
    <property type="entry name" value="Glyas_Bleomycin-R_OHBP_Dase"/>
</dbReference>
<proteinExistence type="predicted"/>
<gene>
    <name evidence="2" type="ORF">JCM19231_2665</name>
</gene>
<dbReference type="AlphaFoldDB" id="A0A0B8NUG6"/>
<dbReference type="SUPFAM" id="SSF54593">
    <property type="entry name" value="Glyoxalase/Bleomycin resistance protein/Dihydroxybiphenyl dioxygenase"/>
    <property type="match status" value="1"/>
</dbReference>
<evidence type="ECO:0000259" key="1">
    <source>
        <dbReference type="Pfam" id="PF00903"/>
    </source>
</evidence>